<accession>A0A6J5M3U0</accession>
<dbReference type="EMBL" id="LR796394">
    <property type="protein sequence ID" value="CAB4141645.1"/>
    <property type="molecule type" value="Genomic_DNA"/>
</dbReference>
<evidence type="ECO:0000313" key="2">
    <source>
        <dbReference type="EMBL" id="CAB4141645.1"/>
    </source>
</evidence>
<evidence type="ECO:0000256" key="1">
    <source>
        <dbReference type="SAM" id="MobiDB-lite"/>
    </source>
</evidence>
<protein>
    <submittedName>
        <fullName evidence="2">Uncharacterized protein</fullName>
    </submittedName>
</protein>
<reference evidence="2" key="1">
    <citation type="submission" date="2020-04" db="EMBL/GenBank/DDBJ databases">
        <authorList>
            <person name="Chiriac C."/>
            <person name="Salcher M."/>
            <person name="Ghai R."/>
            <person name="Kavagutti S V."/>
        </authorList>
    </citation>
    <scope>NUCLEOTIDE SEQUENCE</scope>
</reference>
<feature type="compositionally biased region" description="Low complexity" evidence="1">
    <location>
        <begin position="7"/>
        <end position="17"/>
    </location>
</feature>
<proteinExistence type="predicted"/>
<name>A0A6J5M3U0_9CAUD</name>
<feature type="region of interest" description="Disordered" evidence="1">
    <location>
        <begin position="1"/>
        <end position="25"/>
    </location>
</feature>
<sequence>MPSIINSDDGVVSGSSGLKTTGGNDGITNFQQNGTTQATITAAGLFQFNSGYGSVATAYGCRAWVNFNGTSTVAIRASGNVTSITDNGTGDYTVNFTTAMPDANYTMAGSLEGTSDPGSVFPYTAGGTGTAPTLVTTTQYRMRTTLSTDANFISVAFHR</sequence>
<gene>
    <name evidence="2" type="ORF">UFOVP420_24</name>
</gene>
<organism evidence="2">
    <name type="scientific">uncultured Caudovirales phage</name>
    <dbReference type="NCBI Taxonomy" id="2100421"/>
    <lineage>
        <taxon>Viruses</taxon>
        <taxon>Duplodnaviria</taxon>
        <taxon>Heunggongvirae</taxon>
        <taxon>Uroviricota</taxon>
        <taxon>Caudoviricetes</taxon>
        <taxon>Peduoviridae</taxon>
        <taxon>Maltschvirus</taxon>
        <taxon>Maltschvirus maltsch</taxon>
    </lineage>
</organism>